<gene>
    <name evidence="9" type="ORF">EJ05DRAFT_71947</name>
</gene>
<evidence type="ECO:0000256" key="3">
    <source>
        <dbReference type="ARBA" id="ARBA00022989"/>
    </source>
</evidence>
<dbReference type="InterPro" id="IPR052337">
    <property type="entry name" value="SAT4-like"/>
</dbReference>
<dbReference type="Proteomes" id="UP000799437">
    <property type="component" value="Unassembled WGS sequence"/>
</dbReference>
<comment type="similarity">
    <text evidence="5">Belongs to the SAT4 family.</text>
</comment>
<keyword evidence="3 7" id="KW-1133">Transmembrane helix</keyword>
<dbReference type="Pfam" id="PF20684">
    <property type="entry name" value="Fung_rhodopsin"/>
    <property type="match status" value="1"/>
</dbReference>
<name>A0A6A6W177_9PEZI</name>
<evidence type="ECO:0000256" key="6">
    <source>
        <dbReference type="SAM" id="MobiDB-lite"/>
    </source>
</evidence>
<organism evidence="9 10">
    <name type="scientific">Pseudovirgaria hyperparasitica</name>
    <dbReference type="NCBI Taxonomy" id="470096"/>
    <lineage>
        <taxon>Eukaryota</taxon>
        <taxon>Fungi</taxon>
        <taxon>Dikarya</taxon>
        <taxon>Ascomycota</taxon>
        <taxon>Pezizomycotina</taxon>
        <taxon>Dothideomycetes</taxon>
        <taxon>Dothideomycetes incertae sedis</taxon>
        <taxon>Acrospermales</taxon>
        <taxon>Acrospermaceae</taxon>
        <taxon>Pseudovirgaria</taxon>
    </lineage>
</organism>
<dbReference type="OrthoDB" id="3903189at2759"/>
<feature type="transmembrane region" description="Helical" evidence="7">
    <location>
        <begin position="163"/>
        <end position="185"/>
    </location>
</feature>
<keyword evidence="4 7" id="KW-0472">Membrane</keyword>
<feature type="transmembrane region" description="Helical" evidence="7">
    <location>
        <begin position="55"/>
        <end position="73"/>
    </location>
</feature>
<sequence length="376" mass="42236">MILAGVLYTTLVYTLNRIASGGGSNLFEPELFDTFTQEEIDERILGSKIVVISEQAMLCLIYLLKCCMLCMYYRITIGTRQTRLILLLSGYVAVGFIATEVGFFTFCRPFKGYWGMPPPDPQCTTLAHYAITQACFNLSSDVMMLLIAVPMVIRLNLPLKQKLVLALVFSMGTFVIIAAILTKVYNLSDVYDSSYMLWYIRESSVAVYVSNTPMIWPLLREFVPFLRTAVTSAGSRTAGLNSRSRNQRDQDSNAILSHNRKSGVEADAHELNYVKSVSNDTDRTSDDGDDDHSMGHSGRNELRFHQSNRRAGSLASDECELNSAFWGKGDIHQETTIEIQRESVDLESQTGLPRSMSWVSKPMRQVRIEGGERSYT</sequence>
<evidence type="ECO:0000313" key="9">
    <source>
        <dbReference type="EMBL" id="KAF2756662.1"/>
    </source>
</evidence>
<feature type="transmembrane region" description="Helical" evidence="7">
    <location>
        <begin position="197"/>
        <end position="219"/>
    </location>
</feature>
<reference evidence="9" key="1">
    <citation type="journal article" date="2020" name="Stud. Mycol.">
        <title>101 Dothideomycetes genomes: a test case for predicting lifestyles and emergence of pathogens.</title>
        <authorList>
            <person name="Haridas S."/>
            <person name="Albert R."/>
            <person name="Binder M."/>
            <person name="Bloem J."/>
            <person name="Labutti K."/>
            <person name="Salamov A."/>
            <person name="Andreopoulos B."/>
            <person name="Baker S."/>
            <person name="Barry K."/>
            <person name="Bills G."/>
            <person name="Bluhm B."/>
            <person name="Cannon C."/>
            <person name="Castanera R."/>
            <person name="Culley D."/>
            <person name="Daum C."/>
            <person name="Ezra D."/>
            <person name="Gonzalez J."/>
            <person name="Henrissat B."/>
            <person name="Kuo A."/>
            <person name="Liang C."/>
            <person name="Lipzen A."/>
            <person name="Lutzoni F."/>
            <person name="Magnuson J."/>
            <person name="Mondo S."/>
            <person name="Nolan M."/>
            <person name="Ohm R."/>
            <person name="Pangilinan J."/>
            <person name="Park H.-J."/>
            <person name="Ramirez L."/>
            <person name="Alfaro M."/>
            <person name="Sun H."/>
            <person name="Tritt A."/>
            <person name="Yoshinaga Y."/>
            <person name="Zwiers L.-H."/>
            <person name="Turgeon B."/>
            <person name="Goodwin S."/>
            <person name="Spatafora J."/>
            <person name="Crous P."/>
            <person name="Grigoriev I."/>
        </authorList>
    </citation>
    <scope>NUCLEOTIDE SEQUENCE</scope>
    <source>
        <strain evidence="9">CBS 121739</strain>
    </source>
</reference>
<keyword evidence="2 7" id="KW-0812">Transmembrane</keyword>
<feature type="compositionally biased region" description="Basic and acidic residues" evidence="6">
    <location>
        <begin position="280"/>
        <end position="304"/>
    </location>
</feature>
<dbReference type="RefSeq" id="XP_033599113.1">
    <property type="nucleotide sequence ID" value="XM_033749923.1"/>
</dbReference>
<dbReference type="GeneID" id="54490977"/>
<dbReference type="GO" id="GO:0016020">
    <property type="term" value="C:membrane"/>
    <property type="evidence" value="ECO:0007669"/>
    <property type="project" value="UniProtKB-SubCell"/>
</dbReference>
<evidence type="ECO:0000256" key="7">
    <source>
        <dbReference type="SAM" id="Phobius"/>
    </source>
</evidence>
<protein>
    <recommendedName>
        <fullName evidence="8">Rhodopsin domain-containing protein</fullName>
    </recommendedName>
</protein>
<feature type="transmembrane region" description="Helical" evidence="7">
    <location>
        <begin position="85"/>
        <end position="106"/>
    </location>
</feature>
<feature type="region of interest" description="Disordered" evidence="6">
    <location>
        <begin position="237"/>
        <end position="261"/>
    </location>
</feature>
<evidence type="ECO:0000313" key="10">
    <source>
        <dbReference type="Proteomes" id="UP000799437"/>
    </source>
</evidence>
<evidence type="ECO:0000256" key="5">
    <source>
        <dbReference type="ARBA" id="ARBA00038359"/>
    </source>
</evidence>
<dbReference type="InterPro" id="IPR049326">
    <property type="entry name" value="Rhodopsin_dom_fungi"/>
</dbReference>
<feature type="transmembrane region" description="Helical" evidence="7">
    <location>
        <begin position="126"/>
        <end position="151"/>
    </location>
</feature>
<dbReference type="AlphaFoldDB" id="A0A6A6W177"/>
<feature type="domain" description="Rhodopsin" evidence="8">
    <location>
        <begin position="44"/>
        <end position="220"/>
    </location>
</feature>
<accession>A0A6A6W177</accession>
<feature type="region of interest" description="Disordered" evidence="6">
    <location>
        <begin position="275"/>
        <end position="309"/>
    </location>
</feature>
<dbReference type="EMBL" id="ML996575">
    <property type="protein sequence ID" value="KAF2756662.1"/>
    <property type="molecule type" value="Genomic_DNA"/>
</dbReference>
<evidence type="ECO:0000256" key="1">
    <source>
        <dbReference type="ARBA" id="ARBA00004141"/>
    </source>
</evidence>
<dbReference type="PANTHER" id="PTHR33048:SF149">
    <property type="entry name" value="UBID FAMILY DECARBOXYLASE"/>
    <property type="match status" value="1"/>
</dbReference>
<evidence type="ECO:0000259" key="8">
    <source>
        <dbReference type="Pfam" id="PF20684"/>
    </source>
</evidence>
<proteinExistence type="inferred from homology"/>
<comment type="subcellular location">
    <subcellularLocation>
        <location evidence="1">Membrane</location>
        <topology evidence="1">Multi-pass membrane protein</topology>
    </subcellularLocation>
</comment>
<evidence type="ECO:0000256" key="4">
    <source>
        <dbReference type="ARBA" id="ARBA00023136"/>
    </source>
</evidence>
<dbReference type="PANTHER" id="PTHR33048">
    <property type="entry name" value="PTH11-LIKE INTEGRAL MEMBRANE PROTEIN (AFU_ORTHOLOGUE AFUA_5G11245)"/>
    <property type="match status" value="1"/>
</dbReference>
<keyword evidence="10" id="KW-1185">Reference proteome</keyword>
<evidence type="ECO:0000256" key="2">
    <source>
        <dbReference type="ARBA" id="ARBA00022692"/>
    </source>
</evidence>